<accession>A0ABV0U7S5</accession>
<keyword evidence="2" id="KW-1185">Reference proteome</keyword>
<organism evidence="1 2">
    <name type="scientific">Ilyodon furcidens</name>
    <name type="common">goldbreast splitfin</name>
    <dbReference type="NCBI Taxonomy" id="33524"/>
    <lineage>
        <taxon>Eukaryota</taxon>
        <taxon>Metazoa</taxon>
        <taxon>Chordata</taxon>
        <taxon>Craniata</taxon>
        <taxon>Vertebrata</taxon>
        <taxon>Euteleostomi</taxon>
        <taxon>Actinopterygii</taxon>
        <taxon>Neopterygii</taxon>
        <taxon>Teleostei</taxon>
        <taxon>Neoteleostei</taxon>
        <taxon>Acanthomorphata</taxon>
        <taxon>Ovalentaria</taxon>
        <taxon>Atherinomorphae</taxon>
        <taxon>Cyprinodontiformes</taxon>
        <taxon>Goodeidae</taxon>
        <taxon>Ilyodon</taxon>
    </lineage>
</organism>
<proteinExistence type="predicted"/>
<sequence>MIRLNLVEINPLNNLVRQPVGYSKIKCFLIVAKGECQTKTIKLYYDTLKLSYDSVSYTHNQNPHSCNQNTHTQNHISREGDNLLIFSIYITKSTHRSHTGCI</sequence>
<dbReference type="EMBL" id="JAHRIQ010060142">
    <property type="protein sequence ID" value="MEQ2241014.1"/>
    <property type="molecule type" value="Genomic_DNA"/>
</dbReference>
<evidence type="ECO:0000313" key="2">
    <source>
        <dbReference type="Proteomes" id="UP001482620"/>
    </source>
</evidence>
<protein>
    <submittedName>
        <fullName evidence="1">Uncharacterized protein</fullName>
    </submittedName>
</protein>
<gene>
    <name evidence="1" type="ORF">ILYODFUR_021057</name>
</gene>
<reference evidence="1 2" key="1">
    <citation type="submission" date="2021-06" db="EMBL/GenBank/DDBJ databases">
        <authorList>
            <person name="Palmer J.M."/>
        </authorList>
    </citation>
    <scope>NUCLEOTIDE SEQUENCE [LARGE SCALE GENOMIC DNA]</scope>
    <source>
        <strain evidence="2">if_2019</strain>
        <tissue evidence="1">Muscle</tissue>
    </source>
</reference>
<evidence type="ECO:0000313" key="1">
    <source>
        <dbReference type="EMBL" id="MEQ2241014.1"/>
    </source>
</evidence>
<dbReference type="Proteomes" id="UP001482620">
    <property type="component" value="Unassembled WGS sequence"/>
</dbReference>
<name>A0ABV0U7S5_9TELE</name>
<comment type="caution">
    <text evidence="1">The sequence shown here is derived from an EMBL/GenBank/DDBJ whole genome shotgun (WGS) entry which is preliminary data.</text>
</comment>